<comment type="caution">
    <text evidence="3">The sequence shown here is derived from an EMBL/GenBank/DDBJ whole genome shotgun (WGS) entry which is preliminary data.</text>
</comment>
<dbReference type="InterPro" id="IPR013783">
    <property type="entry name" value="Ig-like_fold"/>
</dbReference>
<evidence type="ECO:0000256" key="1">
    <source>
        <dbReference type="SAM" id="SignalP"/>
    </source>
</evidence>
<feature type="chain" id="PRO_5001634012" evidence="1">
    <location>
        <begin position="25"/>
        <end position="506"/>
    </location>
</feature>
<dbReference type="CDD" id="cd02851">
    <property type="entry name" value="E_set_GO_C"/>
    <property type="match status" value="1"/>
</dbReference>
<keyword evidence="1" id="KW-0732">Signal</keyword>
<dbReference type="HOGENOM" id="CLU_013444_1_0_1"/>
<feature type="domain" description="Galactose oxidase-like Early set" evidence="2">
    <location>
        <begin position="408"/>
        <end position="504"/>
    </location>
</feature>
<dbReference type="SUPFAM" id="SSF81296">
    <property type="entry name" value="E set domains"/>
    <property type="match status" value="1"/>
</dbReference>
<dbReference type="AlphaFoldDB" id="A0A066XIF2"/>
<dbReference type="SUPFAM" id="SSF50965">
    <property type="entry name" value="Galactose oxidase, central domain"/>
    <property type="match status" value="1"/>
</dbReference>
<dbReference type="eggNOG" id="ENOG502SCD5">
    <property type="taxonomic scope" value="Eukaryota"/>
</dbReference>
<keyword evidence="4" id="KW-1185">Reference proteome</keyword>
<proteinExistence type="predicted"/>
<sequence>MLTLHSALRNLPAVLLALTAASEAQNVGQWGPMVKFPVVPVSVALIPETGNLLVWSSGWPNRWTTAGNGKTYTSIYDVKSGKVGDAVIQNTQHDMFCPGTSLDEDGRIIVTGGSSAAKTSVLDFRNGESSSWTPLSNMKISRGYQSSCTTSEGKIFVIGGSFSGSGKRDGEVYDPKANTWTKLAGCPVKPLVMQRGMFPDSHAWLWSWKNGSVLQAGPAKQMNWYDTKGTGANTPAGLRGADDDSMCGVSVMYDAVAGKIFTYGGGRSYTGATATSNAHILTLGEPGQAVQVQKLPNGKYNRGFSNAVVMPDGKIWVVGGMQDMKLFSDRTPQLTPELFDPETGSFTPTTPHTVPRNYHSTALLMADATIWSGGGGLCGANCKENHFDGQFWSPPYLFEADGTTPAKRPVIQSLSETSVKAGGSITITMQDAGAYTFSMIRVSATTHTVNTDQRRIPLDGQDSGDGQRFTVHGPDDYGIAIPGYYMLFAMNEAGVPCVAKFFKVVL</sequence>
<dbReference type="OMA" id="DSHAWLW"/>
<evidence type="ECO:0000313" key="4">
    <source>
        <dbReference type="Proteomes" id="UP000027238"/>
    </source>
</evidence>
<dbReference type="InterPro" id="IPR037293">
    <property type="entry name" value="Gal_Oxidase_central_sf"/>
</dbReference>
<evidence type="ECO:0000313" key="3">
    <source>
        <dbReference type="EMBL" id="KDN67444.1"/>
    </source>
</evidence>
<name>A0A066XIF2_COLSU</name>
<reference evidence="4" key="1">
    <citation type="journal article" date="2014" name="Genome Announc.">
        <title>Draft genome sequence of Colletotrichum sublineola, a destructive pathogen of cultivated sorghum.</title>
        <authorList>
            <person name="Baroncelli R."/>
            <person name="Sanz-Martin J.M."/>
            <person name="Rech G.E."/>
            <person name="Sukno S.A."/>
            <person name="Thon M.R."/>
        </authorList>
    </citation>
    <scope>NUCLEOTIDE SEQUENCE [LARGE SCALE GENOMIC DNA]</scope>
    <source>
        <strain evidence="4">TX430BB</strain>
    </source>
</reference>
<dbReference type="PANTHER" id="PTHR32208">
    <property type="entry name" value="SECRETED PROTEIN-RELATED"/>
    <property type="match status" value="1"/>
</dbReference>
<dbReference type="InterPro" id="IPR011043">
    <property type="entry name" value="Gal_Oxase/kelch_b-propeller"/>
</dbReference>
<dbReference type="Pfam" id="PF09118">
    <property type="entry name" value="GO-like_E_set"/>
    <property type="match status" value="1"/>
</dbReference>
<gene>
    <name evidence="3" type="ORF">CSUB01_06460</name>
</gene>
<protein>
    <submittedName>
        <fullName evidence="3">Putative kelch domain-containing protein</fullName>
    </submittedName>
</protein>
<organism evidence="3 4">
    <name type="scientific">Colletotrichum sublineola</name>
    <name type="common">Sorghum anthracnose fungus</name>
    <dbReference type="NCBI Taxonomy" id="1173701"/>
    <lineage>
        <taxon>Eukaryota</taxon>
        <taxon>Fungi</taxon>
        <taxon>Dikarya</taxon>
        <taxon>Ascomycota</taxon>
        <taxon>Pezizomycotina</taxon>
        <taxon>Sordariomycetes</taxon>
        <taxon>Hypocreomycetidae</taxon>
        <taxon>Glomerellales</taxon>
        <taxon>Glomerellaceae</taxon>
        <taxon>Colletotrichum</taxon>
        <taxon>Colletotrichum graminicola species complex</taxon>
    </lineage>
</organism>
<dbReference type="PANTHER" id="PTHR32208:SF68">
    <property type="entry name" value="GALACTOSE OXIDASE"/>
    <property type="match status" value="1"/>
</dbReference>
<dbReference type="SMART" id="SM00612">
    <property type="entry name" value="Kelch"/>
    <property type="match status" value="3"/>
</dbReference>
<accession>A0A066XIF2</accession>
<dbReference type="OrthoDB" id="2019572at2759"/>
<dbReference type="Pfam" id="PF01344">
    <property type="entry name" value="Kelch_1"/>
    <property type="match status" value="1"/>
</dbReference>
<dbReference type="InterPro" id="IPR014756">
    <property type="entry name" value="Ig_E-set"/>
</dbReference>
<dbReference type="InterPro" id="IPR015202">
    <property type="entry name" value="GO-like_E_set"/>
</dbReference>
<dbReference type="Gene3D" id="2.60.40.10">
    <property type="entry name" value="Immunoglobulins"/>
    <property type="match status" value="1"/>
</dbReference>
<dbReference type="Proteomes" id="UP000027238">
    <property type="component" value="Unassembled WGS sequence"/>
</dbReference>
<dbReference type="Gene3D" id="2.130.10.80">
    <property type="entry name" value="Galactose oxidase/kelch, beta-propeller"/>
    <property type="match status" value="1"/>
</dbReference>
<dbReference type="STRING" id="1173701.A0A066XIF2"/>
<evidence type="ECO:0000259" key="2">
    <source>
        <dbReference type="Pfam" id="PF09118"/>
    </source>
</evidence>
<feature type="signal peptide" evidence="1">
    <location>
        <begin position="1"/>
        <end position="24"/>
    </location>
</feature>
<dbReference type="InterPro" id="IPR006652">
    <property type="entry name" value="Kelch_1"/>
</dbReference>
<dbReference type="EMBL" id="JMSE01000804">
    <property type="protein sequence ID" value="KDN67444.1"/>
    <property type="molecule type" value="Genomic_DNA"/>
</dbReference>